<reference evidence="1 2" key="2">
    <citation type="submission" date="2018-11" db="EMBL/GenBank/DDBJ databases">
        <authorList>
            <consortium name="Pathogen Informatics"/>
        </authorList>
    </citation>
    <scope>NUCLEOTIDE SEQUENCE [LARGE SCALE GENOMIC DNA]</scope>
</reference>
<sequence>MDMSCEEGKFDAKQRTKGSNLDERVNKIWELLGIEELQIQVLQKQRLWNILRLFSGTFALNDSEMSRAEGVICDIDVRGCQANTTKS</sequence>
<evidence type="ECO:0000313" key="2">
    <source>
        <dbReference type="Proteomes" id="UP000271098"/>
    </source>
</evidence>
<dbReference type="AlphaFoldDB" id="A0A183EWG8"/>
<protein>
    <submittedName>
        <fullName evidence="1 3">Uncharacterized protein</fullName>
    </submittedName>
</protein>
<keyword evidence="2" id="KW-1185">Reference proteome</keyword>
<name>A0A183EWG8_9BILA</name>
<proteinExistence type="predicted"/>
<accession>A0A183EWG8</accession>
<evidence type="ECO:0000313" key="3">
    <source>
        <dbReference type="WBParaSite" id="GPUH_0002533901-mRNA-1"/>
    </source>
</evidence>
<reference evidence="3" key="1">
    <citation type="submission" date="2016-06" db="UniProtKB">
        <authorList>
            <consortium name="WormBaseParasite"/>
        </authorList>
    </citation>
    <scope>IDENTIFICATION</scope>
</reference>
<gene>
    <name evidence="1" type="ORF">GPUH_LOCUS25310</name>
</gene>
<dbReference type="EMBL" id="UYRT01104624">
    <property type="protein sequence ID" value="VDN44038.1"/>
    <property type="molecule type" value="Genomic_DNA"/>
</dbReference>
<evidence type="ECO:0000313" key="1">
    <source>
        <dbReference type="EMBL" id="VDN44038.1"/>
    </source>
</evidence>
<organism evidence="3">
    <name type="scientific">Gongylonema pulchrum</name>
    <dbReference type="NCBI Taxonomy" id="637853"/>
    <lineage>
        <taxon>Eukaryota</taxon>
        <taxon>Metazoa</taxon>
        <taxon>Ecdysozoa</taxon>
        <taxon>Nematoda</taxon>
        <taxon>Chromadorea</taxon>
        <taxon>Rhabditida</taxon>
        <taxon>Spirurina</taxon>
        <taxon>Spiruromorpha</taxon>
        <taxon>Spiruroidea</taxon>
        <taxon>Gongylonematidae</taxon>
        <taxon>Gongylonema</taxon>
    </lineage>
</organism>
<dbReference type="WBParaSite" id="GPUH_0002533901-mRNA-1">
    <property type="protein sequence ID" value="GPUH_0002533901-mRNA-1"/>
    <property type="gene ID" value="GPUH_0002533901"/>
</dbReference>
<dbReference type="Proteomes" id="UP000271098">
    <property type="component" value="Unassembled WGS sequence"/>
</dbReference>